<dbReference type="Gene3D" id="1.10.287.470">
    <property type="entry name" value="Helix hairpin bin"/>
    <property type="match status" value="1"/>
</dbReference>
<evidence type="ECO:0000256" key="1">
    <source>
        <dbReference type="ARBA" id="ARBA00009477"/>
    </source>
</evidence>
<dbReference type="PANTHER" id="PTHR30469:SF15">
    <property type="entry name" value="HLYD FAMILY OF SECRETION PROTEINS"/>
    <property type="match status" value="1"/>
</dbReference>
<comment type="similarity">
    <text evidence="1">Belongs to the membrane fusion protein (MFP) (TC 8.A.1) family.</text>
</comment>
<name>A0ABY5DID8_9GAMM</name>
<dbReference type="Pfam" id="PF25917">
    <property type="entry name" value="BSH_RND"/>
    <property type="match status" value="1"/>
</dbReference>
<accession>A0ABY5DID8</accession>
<evidence type="ECO:0000313" key="4">
    <source>
        <dbReference type="Proteomes" id="UP001055955"/>
    </source>
</evidence>
<dbReference type="Gene3D" id="2.40.30.170">
    <property type="match status" value="1"/>
</dbReference>
<organism evidence="3 4">
    <name type="scientific">Candidatus Comchoanobacter bicostacola</name>
    <dbReference type="NCBI Taxonomy" id="2919598"/>
    <lineage>
        <taxon>Bacteria</taxon>
        <taxon>Pseudomonadati</taxon>
        <taxon>Pseudomonadota</taxon>
        <taxon>Gammaproteobacteria</taxon>
        <taxon>Candidatus Comchoanobacterales</taxon>
        <taxon>Candidatus Comchoanobacteraceae</taxon>
        <taxon>Candidatus Comchoanobacter</taxon>
    </lineage>
</organism>
<evidence type="ECO:0000313" key="3">
    <source>
        <dbReference type="EMBL" id="UTC24388.1"/>
    </source>
</evidence>
<reference evidence="3 4" key="1">
    <citation type="journal article" date="2022" name="Nat. Microbiol.">
        <title>The microbiome of a bacterivorous marine choanoflagellate contains a resource-demanding obligate bacterial associate.</title>
        <authorList>
            <person name="Needham D.M."/>
            <person name="Poirier C."/>
            <person name="Bachy C."/>
            <person name="George E.E."/>
            <person name="Wilken S."/>
            <person name="Yung C.C.M."/>
            <person name="Limardo A.J."/>
            <person name="Morando M."/>
            <person name="Sudek L."/>
            <person name="Malmstrom R.R."/>
            <person name="Keeling P.J."/>
            <person name="Santoro A.E."/>
            <person name="Worden A.Z."/>
        </authorList>
    </citation>
    <scope>NUCLEOTIDE SEQUENCE [LARGE SCALE GENOMIC DNA]</scope>
    <source>
        <strain evidence="3 4">Comchoano-1</strain>
    </source>
</reference>
<dbReference type="SUPFAM" id="SSF111369">
    <property type="entry name" value="HlyD-like secretion proteins"/>
    <property type="match status" value="1"/>
</dbReference>
<evidence type="ECO:0000259" key="2">
    <source>
        <dbReference type="Pfam" id="PF25917"/>
    </source>
</evidence>
<dbReference type="PANTHER" id="PTHR30469">
    <property type="entry name" value="MULTIDRUG RESISTANCE PROTEIN MDTA"/>
    <property type="match status" value="1"/>
</dbReference>
<dbReference type="EMBL" id="CP092900">
    <property type="protein sequence ID" value="UTC24388.1"/>
    <property type="molecule type" value="Genomic_DNA"/>
</dbReference>
<protein>
    <submittedName>
        <fullName evidence="3">Biotin/lipoyl-binding protein</fullName>
    </submittedName>
</protein>
<dbReference type="Gene3D" id="2.40.50.100">
    <property type="match status" value="1"/>
</dbReference>
<gene>
    <name evidence="3" type="ORF">MMH89_04040</name>
</gene>
<keyword evidence="4" id="KW-1185">Reference proteome</keyword>
<feature type="domain" description="Multidrug resistance protein MdtA-like barrel-sandwich hybrid" evidence="2">
    <location>
        <begin position="65"/>
        <end position="242"/>
    </location>
</feature>
<sequence>MQKRLILRIFGFTLIACTLLLLTASRLPSQSIEETPLKVSSQKLEKHNAPRMLKLYGKVTALKPADIESTVLSKVTAIYFKEGDQVKQGDLLIELDHTSLKIKKAALTAESEKIQSSITQLESSFKHEQALKKYELKLLNQAKDELKSYQQLNQSYQSEQKLRAYKEVVITREKQYTVHMRNVESLIHDIQQQQANLDVTTANLLQVIHDIDSNTIKAPFDGTIEQVFVSVGQVTQVGQPIINIQNPQLIFINVFMPAQYLNHLEPGKSQAMLNNSHETLMLNRISHNVDEGTAHIDAAYYFTQQTPLLAIGSIVSLYADINLDQETYLIPETSIYQDRFIYIIDNHSLIEKNIQPQGIRYIQDTPYYLISSEEDLTSKDVLTTRITQPRNGMRVNHVPETQ</sequence>
<dbReference type="RefSeq" id="WP_258568171.1">
    <property type="nucleotide sequence ID" value="NZ_CP092900.1"/>
</dbReference>
<proteinExistence type="inferred from homology"/>
<dbReference type="Proteomes" id="UP001055955">
    <property type="component" value="Chromosome"/>
</dbReference>
<dbReference type="InterPro" id="IPR058625">
    <property type="entry name" value="MdtA-like_BSH"/>
</dbReference>